<evidence type="ECO:0000313" key="9">
    <source>
        <dbReference type="EMBL" id="PEN06032.1"/>
    </source>
</evidence>
<evidence type="ECO:0000256" key="1">
    <source>
        <dbReference type="ARBA" id="ARBA00004651"/>
    </source>
</evidence>
<name>A0A2H3P3N4_9BACT</name>
<dbReference type="OrthoDB" id="9806499at2"/>
<dbReference type="Proteomes" id="UP000221024">
    <property type="component" value="Unassembled WGS sequence"/>
</dbReference>
<feature type="transmembrane region" description="Helical" evidence="8">
    <location>
        <begin position="48"/>
        <end position="70"/>
    </location>
</feature>
<feature type="transmembrane region" description="Helical" evidence="8">
    <location>
        <begin position="353"/>
        <end position="371"/>
    </location>
</feature>
<feature type="transmembrane region" description="Helical" evidence="8">
    <location>
        <begin position="271"/>
        <end position="290"/>
    </location>
</feature>
<feature type="transmembrane region" description="Helical" evidence="8">
    <location>
        <begin position="170"/>
        <end position="190"/>
    </location>
</feature>
<feature type="region of interest" description="Disordered" evidence="7">
    <location>
        <begin position="1"/>
        <end position="20"/>
    </location>
</feature>
<dbReference type="PANTHER" id="PTHR43044:SF2">
    <property type="entry name" value="POLYSULPHIDE REDUCTASE NRFD"/>
    <property type="match status" value="1"/>
</dbReference>
<dbReference type="PANTHER" id="PTHR43044">
    <property type="match status" value="1"/>
</dbReference>
<feature type="transmembrane region" description="Helical" evidence="8">
    <location>
        <begin position="125"/>
        <end position="150"/>
    </location>
</feature>
<comment type="subcellular location">
    <subcellularLocation>
        <location evidence="1">Cell membrane</location>
        <topology evidence="1">Multi-pass membrane protein</topology>
    </subcellularLocation>
</comment>
<dbReference type="EMBL" id="PDEP01000010">
    <property type="protein sequence ID" value="PEN06032.1"/>
    <property type="molecule type" value="Genomic_DNA"/>
</dbReference>
<protein>
    <submittedName>
        <fullName evidence="9">Hydrogenase</fullName>
    </submittedName>
</protein>
<evidence type="ECO:0000256" key="6">
    <source>
        <dbReference type="ARBA" id="ARBA00023136"/>
    </source>
</evidence>
<evidence type="ECO:0000256" key="4">
    <source>
        <dbReference type="ARBA" id="ARBA00022692"/>
    </source>
</evidence>
<feature type="transmembrane region" description="Helical" evidence="8">
    <location>
        <begin position="419"/>
        <end position="441"/>
    </location>
</feature>
<dbReference type="AlphaFoldDB" id="A0A2H3P3N4"/>
<feature type="compositionally biased region" description="Polar residues" evidence="7">
    <location>
        <begin position="485"/>
        <end position="499"/>
    </location>
</feature>
<reference evidence="9 10" key="1">
    <citation type="submission" date="2017-10" db="EMBL/GenBank/DDBJ databases">
        <title>Draft genome of Longimonas halophila.</title>
        <authorList>
            <person name="Goh K.M."/>
            <person name="Shamsir M.S."/>
            <person name="Lim S.W."/>
        </authorList>
    </citation>
    <scope>NUCLEOTIDE SEQUENCE [LARGE SCALE GENOMIC DNA]</scope>
    <source>
        <strain evidence="9 10">KCTC 42399</strain>
    </source>
</reference>
<accession>A0A2H3P3N4</accession>
<comment type="similarity">
    <text evidence="2">Belongs to the NrfD family.</text>
</comment>
<dbReference type="GO" id="GO:0005886">
    <property type="term" value="C:plasma membrane"/>
    <property type="evidence" value="ECO:0007669"/>
    <property type="project" value="UniProtKB-SubCell"/>
</dbReference>
<feature type="transmembrane region" description="Helical" evidence="8">
    <location>
        <begin position="90"/>
        <end position="113"/>
    </location>
</feature>
<dbReference type="InterPro" id="IPR005614">
    <property type="entry name" value="NrfD-like"/>
</dbReference>
<keyword evidence="5 8" id="KW-1133">Transmembrane helix</keyword>
<feature type="transmembrane region" description="Helical" evidence="8">
    <location>
        <begin position="311"/>
        <end position="333"/>
    </location>
</feature>
<keyword evidence="6 8" id="KW-0472">Membrane</keyword>
<evidence type="ECO:0000256" key="3">
    <source>
        <dbReference type="ARBA" id="ARBA00022475"/>
    </source>
</evidence>
<evidence type="ECO:0000256" key="2">
    <source>
        <dbReference type="ARBA" id="ARBA00008929"/>
    </source>
</evidence>
<keyword evidence="3" id="KW-1003">Cell membrane</keyword>
<evidence type="ECO:0000256" key="5">
    <source>
        <dbReference type="ARBA" id="ARBA00022989"/>
    </source>
</evidence>
<keyword evidence="10" id="KW-1185">Reference proteome</keyword>
<proteinExistence type="inferred from homology"/>
<keyword evidence="4 8" id="KW-0812">Transmembrane</keyword>
<feature type="transmembrane region" description="Helical" evidence="8">
    <location>
        <begin position="232"/>
        <end position="251"/>
    </location>
</feature>
<feature type="transmembrane region" description="Helical" evidence="8">
    <location>
        <begin position="378"/>
        <end position="399"/>
    </location>
</feature>
<evidence type="ECO:0000256" key="8">
    <source>
        <dbReference type="SAM" id="Phobius"/>
    </source>
</evidence>
<organism evidence="9 10">
    <name type="scientific">Longimonas halophila</name>
    <dbReference type="NCBI Taxonomy" id="1469170"/>
    <lineage>
        <taxon>Bacteria</taxon>
        <taxon>Pseudomonadati</taxon>
        <taxon>Rhodothermota</taxon>
        <taxon>Rhodothermia</taxon>
        <taxon>Rhodothermales</taxon>
        <taxon>Salisaetaceae</taxon>
        <taxon>Longimonas</taxon>
    </lineage>
</organism>
<gene>
    <name evidence="9" type="ORF">CRI93_11160</name>
</gene>
<feature type="compositionally biased region" description="Acidic residues" evidence="7">
    <location>
        <begin position="500"/>
        <end position="509"/>
    </location>
</feature>
<evidence type="ECO:0000313" key="10">
    <source>
        <dbReference type="Proteomes" id="UP000221024"/>
    </source>
</evidence>
<evidence type="ECO:0000256" key="7">
    <source>
        <dbReference type="SAM" id="MobiDB-lite"/>
    </source>
</evidence>
<dbReference type="Pfam" id="PF03916">
    <property type="entry name" value="NrfD"/>
    <property type="match status" value="1"/>
</dbReference>
<sequence>MDNRTEHSEGPNGHDNFHERPRLVKGGLTFNDITELVSYHAERKTPKAWFAAFAVASSGAVLLLAMLAYQVYNGVGVWGNNQPVAWGWPIVNFVFWVGIGHAGTLISAILFLFRQQWRTSINRAAEAMTIFAVICALIFPTFHVGRVWAIYWTLPIPNQMEMWPQFKSPLLWDVFAVSSYFLVSLIFWYVGMVPDLATFRDRAKGFFRKRILGFLSLGWTGANRHWRNYEKAYLLLAGLATPLVLSVHSVVSFDFAVSILPGWHTTIFPPYFVAGAIFSGFAMVVTLLVITRKIYSLENLITIDHLEKMNVIILVTGTIVGFAYITEFFMAWYSGLEYEQYAFLNRAFGPYAWAYWIMMTCNLVTPQLFWFKKLRRSIPVMFTLSIFVNIGMWFERFVITITSLHRDFLPSSWGYYTPTMVDVLTFVGTFGLFFTLFLLFLRFIPIVAMAEVKTALPESDPHHYEGDGQVASTRGRDVPYIKPSQGYQSYRGGSQSTPLSDDDENSSAA</sequence>
<feature type="region of interest" description="Disordered" evidence="7">
    <location>
        <begin position="459"/>
        <end position="509"/>
    </location>
</feature>
<comment type="caution">
    <text evidence="9">The sequence shown here is derived from an EMBL/GenBank/DDBJ whole genome shotgun (WGS) entry which is preliminary data.</text>
</comment>